<dbReference type="SMART" id="SM00471">
    <property type="entry name" value="HDc"/>
    <property type="match status" value="1"/>
</dbReference>
<dbReference type="InterPro" id="IPR003607">
    <property type="entry name" value="HD/PDEase_dom"/>
</dbReference>
<dbReference type="EC" id="3.1.4.-" evidence="2"/>
<dbReference type="InterPro" id="IPR037522">
    <property type="entry name" value="HD_GYP_dom"/>
</dbReference>
<keyword evidence="2" id="KW-0378">Hydrolase</keyword>
<feature type="domain" description="HD-GYP" evidence="1">
    <location>
        <begin position="110"/>
        <end position="307"/>
    </location>
</feature>
<dbReference type="PROSITE" id="PS51832">
    <property type="entry name" value="HD_GYP"/>
    <property type="match status" value="1"/>
</dbReference>
<dbReference type="GO" id="GO:0016787">
    <property type="term" value="F:hydrolase activity"/>
    <property type="evidence" value="ECO:0007669"/>
    <property type="project" value="UniProtKB-KW"/>
</dbReference>
<evidence type="ECO:0000259" key="1">
    <source>
        <dbReference type="PROSITE" id="PS51832"/>
    </source>
</evidence>
<name>A0ABW7H9L2_9BURK</name>
<accession>A0ABW7H9L2</accession>
<dbReference type="Pfam" id="PF13487">
    <property type="entry name" value="HD_5"/>
    <property type="match status" value="1"/>
</dbReference>
<evidence type="ECO:0000313" key="3">
    <source>
        <dbReference type="Proteomes" id="UP001606134"/>
    </source>
</evidence>
<gene>
    <name evidence="2" type="ORF">ACG04R_07330</name>
</gene>
<keyword evidence="3" id="KW-1185">Reference proteome</keyword>
<reference evidence="2 3" key="1">
    <citation type="submission" date="2024-08" db="EMBL/GenBank/DDBJ databases">
        <authorList>
            <person name="Lu H."/>
        </authorList>
    </citation>
    <scope>NUCLEOTIDE SEQUENCE [LARGE SCALE GENOMIC DNA]</scope>
    <source>
        <strain evidence="2 3">BYS78W</strain>
    </source>
</reference>
<dbReference type="CDD" id="cd00077">
    <property type="entry name" value="HDc"/>
    <property type="match status" value="1"/>
</dbReference>
<protein>
    <submittedName>
        <fullName evidence="2">HD-GYP domain-containing protein</fullName>
        <ecNumber evidence="2">3.1.4.-</ecNumber>
    </submittedName>
</protein>
<dbReference type="EMBL" id="JBIGIC010000003">
    <property type="protein sequence ID" value="MFG6486474.1"/>
    <property type="molecule type" value="Genomic_DNA"/>
</dbReference>
<dbReference type="Proteomes" id="UP001606134">
    <property type="component" value="Unassembled WGS sequence"/>
</dbReference>
<sequence length="435" mass="47558">MSAAPEVQANPHYLDHLAAASQTHDVEALEDIVTPSGIKLLARGARIDASMRERLLAHKLSRPLEQCIGITAGVSPEQIGEAAQRWLDEQPLLRALCADDPGLPVTQSLPRLRLTPALNSLLRLYVQQQPDRLRHAVGVALVAKSLARRLLPGDVDLHRRVGLAGLLHDVGELYLDPACLQRGKPLQAEQWRQIVSHPVIGHRVLRDLDGGGAELAELVLSHHERLGGFGYPRGLQGEQFTAAMQALAVAEWLIGLMEQSPSAGIHASIATKLIPGEFGEPVLELLRAAARTSGVPARLTGEAGSLVDVLPQVVYVMDVLARWRAVRGSFDERLALASPELRSLVALCRHRLLQLQASFTSAGLDADHPEKLVRELAEEEDTVRQELLSLMREFHWRIGEMEREVLLRAHQMSPDDQALVHAMLAALKGTVPTGI</sequence>
<evidence type="ECO:0000313" key="2">
    <source>
        <dbReference type="EMBL" id="MFG6486474.1"/>
    </source>
</evidence>
<dbReference type="Gene3D" id="1.10.3210.10">
    <property type="entry name" value="Hypothetical protein af1432"/>
    <property type="match status" value="1"/>
</dbReference>
<dbReference type="PANTHER" id="PTHR43155:SF2">
    <property type="entry name" value="CYCLIC DI-GMP PHOSPHODIESTERASE PA4108"/>
    <property type="match status" value="1"/>
</dbReference>
<dbReference type="PANTHER" id="PTHR43155">
    <property type="entry name" value="CYCLIC DI-GMP PHOSPHODIESTERASE PA4108-RELATED"/>
    <property type="match status" value="1"/>
</dbReference>
<proteinExistence type="predicted"/>
<dbReference type="SUPFAM" id="SSF109604">
    <property type="entry name" value="HD-domain/PDEase-like"/>
    <property type="match status" value="1"/>
</dbReference>
<comment type="caution">
    <text evidence="2">The sequence shown here is derived from an EMBL/GenBank/DDBJ whole genome shotgun (WGS) entry which is preliminary data.</text>
</comment>
<organism evidence="2 3">
    <name type="scientific">Pelomonas candidula</name>
    <dbReference type="NCBI Taxonomy" id="3299025"/>
    <lineage>
        <taxon>Bacteria</taxon>
        <taxon>Pseudomonadati</taxon>
        <taxon>Pseudomonadota</taxon>
        <taxon>Betaproteobacteria</taxon>
        <taxon>Burkholderiales</taxon>
        <taxon>Sphaerotilaceae</taxon>
        <taxon>Roseateles</taxon>
    </lineage>
</organism>
<dbReference type="RefSeq" id="WP_394407579.1">
    <property type="nucleotide sequence ID" value="NZ_JBIGIC010000003.1"/>
</dbReference>